<proteinExistence type="inferred from homology"/>
<keyword evidence="7 10" id="KW-0472">Membrane</keyword>
<comment type="similarity">
    <text evidence="10">Belongs to the glycosyltransferase 28 family. MurG subfamily.</text>
</comment>
<comment type="catalytic activity">
    <reaction evidence="10">
        <text>di-trans,octa-cis-undecaprenyl diphospho-N-acetyl-alpha-D-muramoyl-L-alanyl-D-glutamyl-meso-2,6-diaminopimeloyl-D-alanyl-D-alanine + UDP-N-acetyl-alpha-D-glucosamine = di-trans,octa-cis-undecaprenyl diphospho-[N-acetyl-alpha-D-glucosaminyl-(1-&gt;4)]-N-acetyl-alpha-D-muramoyl-L-alanyl-D-glutamyl-meso-2,6-diaminopimeloyl-D-alanyl-D-alanine + UDP + H(+)</text>
        <dbReference type="Rhea" id="RHEA:31227"/>
        <dbReference type="ChEBI" id="CHEBI:15378"/>
        <dbReference type="ChEBI" id="CHEBI:57705"/>
        <dbReference type="ChEBI" id="CHEBI:58223"/>
        <dbReference type="ChEBI" id="CHEBI:61387"/>
        <dbReference type="ChEBI" id="CHEBI:61388"/>
        <dbReference type="EC" id="2.4.1.227"/>
    </reaction>
</comment>
<evidence type="ECO:0000256" key="9">
    <source>
        <dbReference type="ARBA" id="ARBA00023316"/>
    </source>
</evidence>
<dbReference type="NCBIfam" id="TIGR01133">
    <property type="entry name" value="murG"/>
    <property type="match status" value="1"/>
</dbReference>
<dbReference type="GO" id="GO:0071555">
    <property type="term" value="P:cell wall organization"/>
    <property type="evidence" value="ECO:0007669"/>
    <property type="project" value="UniProtKB-KW"/>
</dbReference>
<evidence type="ECO:0000256" key="5">
    <source>
        <dbReference type="ARBA" id="ARBA00022960"/>
    </source>
</evidence>
<evidence type="ECO:0000313" key="13">
    <source>
        <dbReference type="EMBL" id="TQL78287.1"/>
    </source>
</evidence>
<comment type="function">
    <text evidence="10">Cell wall formation. Catalyzes the transfer of a GlcNAc subunit on undecaprenyl-pyrophosphoryl-MurNAc-pentapeptide (lipid intermediate I) to form undecaprenyl-pyrophosphoryl-MurNAc-(pentapeptide)GlcNAc (lipid intermediate II).</text>
</comment>
<evidence type="ECO:0000256" key="3">
    <source>
        <dbReference type="ARBA" id="ARBA00022676"/>
    </source>
</evidence>
<keyword evidence="3 10" id="KW-0328">Glycosyltransferase</keyword>
<dbReference type="GO" id="GO:0051991">
    <property type="term" value="F:UDP-N-acetyl-D-glucosamine:N-acetylmuramoyl-L-alanyl-D-glutamyl-meso-2,6-diaminopimelyl-D-alanyl-D-alanine-diphosphoundecaprenol 4-beta-N-acetylglucosaminlytransferase activity"/>
    <property type="evidence" value="ECO:0007669"/>
    <property type="project" value="RHEA"/>
</dbReference>
<dbReference type="Pfam" id="PF03033">
    <property type="entry name" value="Glyco_transf_28"/>
    <property type="match status" value="1"/>
</dbReference>
<dbReference type="EC" id="2.4.1.227" evidence="10"/>
<dbReference type="InterPro" id="IPR007235">
    <property type="entry name" value="Glyco_trans_28_C"/>
</dbReference>
<feature type="domain" description="Glycosyl transferase family 28 C-terminal" evidence="12">
    <location>
        <begin position="213"/>
        <end position="377"/>
    </location>
</feature>
<dbReference type="Gene3D" id="3.40.50.2000">
    <property type="entry name" value="Glycogen Phosphorylase B"/>
    <property type="match status" value="2"/>
</dbReference>
<dbReference type="InterPro" id="IPR006009">
    <property type="entry name" value="GlcNAc_MurG"/>
</dbReference>
<comment type="caution">
    <text evidence="13">The sequence shown here is derived from an EMBL/GenBank/DDBJ whole genome shotgun (WGS) entry which is preliminary data.</text>
</comment>
<dbReference type="GO" id="GO:0005886">
    <property type="term" value="C:plasma membrane"/>
    <property type="evidence" value="ECO:0007669"/>
    <property type="project" value="UniProtKB-SubCell"/>
</dbReference>
<evidence type="ECO:0000313" key="14">
    <source>
        <dbReference type="Proteomes" id="UP000317043"/>
    </source>
</evidence>
<dbReference type="Proteomes" id="UP000317043">
    <property type="component" value="Unassembled WGS sequence"/>
</dbReference>
<sequence>MRTNTYAPEFRLVVTGGGTGGHVYPALTTVNTLRERLAAEGGDMQVLWVGQVDSLEARVAQAEGIDFTSVAVGKIRRSSNPLKMLSPRNIRDMANVPIGVMQARKVLRRFRPDVVLATGGYVTVPVGLAARFNKVPLVIHEQTVRLGLANRLLAREGVRVAVSSEASLPLLPEAVRPSAVVTGNPVRREIFTGHPGRAAQALGFTGWESGLPTVYVTGGSTGAAQVNELMTQILPRLLPYANVIHQCGAGQFDELRQRPLNVPGELARRYHLTAFLGSELPDVLALADIVVSRSGAGTVAELTALGKPAVFIPYPHAAGDEQAHNALHLAEQNAAVALLGEVTAERLLDAVGRLLSDAWARTDMAGRAKAVGKPNAAYHLADLVLAAARSGAGK</sequence>
<comment type="pathway">
    <text evidence="10">Cell wall biogenesis; peptidoglycan biosynthesis.</text>
</comment>
<evidence type="ECO:0000256" key="8">
    <source>
        <dbReference type="ARBA" id="ARBA00023306"/>
    </source>
</evidence>
<keyword evidence="6 10" id="KW-0573">Peptidoglycan synthesis</keyword>
<protein>
    <recommendedName>
        <fullName evidence="10">UDP-N-acetylglucosamine--N-acetylmuramyl-(pentapeptide) pyrophosphoryl-undecaprenol N-acetylglucosamine transferase</fullName>
        <ecNumber evidence="10">2.4.1.227</ecNumber>
    </recommendedName>
    <alternativeName>
        <fullName evidence="10">Undecaprenyl-PP-MurNAc-pentapeptide-UDPGlcNAc GlcNAc transferase</fullName>
    </alternativeName>
</protein>
<dbReference type="AlphaFoldDB" id="A0A543B0B9"/>
<accession>A0A543B0B9</accession>
<evidence type="ECO:0000256" key="10">
    <source>
        <dbReference type="HAMAP-Rule" id="MF_00033"/>
    </source>
</evidence>
<feature type="binding site" evidence="10">
    <location>
        <position position="322"/>
    </location>
    <ligand>
        <name>UDP-N-acetyl-alpha-D-glucosamine</name>
        <dbReference type="ChEBI" id="CHEBI:57705"/>
    </ligand>
</feature>
<name>A0A543B0B9_9ACTN</name>
<keyword evidence="1 10" id="KW-1003">Cell membrane</keyword>
<dbReference type="Pfam" id="PF04101">
    <property type="entry name" value="Glyco_tran_28_C"/>
    <property type="match status" value="1"/>
</dbReference>
<dbReference type="GO" id="GO:0005975">
    <property type="term" value="P:carbohydrate metabolic process"/>
    <property type="evidence" value="ECO:0007669"/>
    <property type="project" value="InterPro"/>
</dbReference>
<dbReference type="CDD" id="cd03785">
    <property type="entry name" value="GT28_MurG"/>
    <property type="match status" value="1"/>
</dbReference>
<evidence type="ECO:0000256" key="6">
    <source>
        <dbReference type="ARBA" id="ARBA00022984"/>
    </source>
</evidence>
<evidence type="ECO:0000256" key="2">
    <source>
        <dbReference type="ARBA" id="ARBA00022618"/>
    </source>
</evidence>
<dbReference type="GO" id="GO:0009252">
    <property type="term" value="P:peptidoglycan biosynthetic process"/>
    <property type="evidence" value="ECO:0007669"/>
    <property type="project" value="UniProtKB-UniRule"/>
</dbReference>
<feature type="binding site" evidence="10">
    <location>
        <position position="220"/>
    </location>
    <ligand>
        <name>UDP-N-acetyl-alpha-D-glucosamine</name>
        <dbReference type="ChEBI" id="CHEBI:57705"/>
    </ligand>
</feature>
<dbReference type="PANTHER" id="PTHR21015">
    <property type="entry name" value="UDP-N-ACETYLGLUCOSAMINE--N-ACETYLMURAMYL-(PENTAPEPTIDE) PYROPHOSPHORYL-UNDECAPRENOL N-ACETYLGLUCOSAMINE TRANSFERASE 1"/>
    <property type="match status" value="1"/>
</dbReference>
<evidence type="ECO:0000256" key="1">
    <source>
        <dbReference type="ARBA" id="ARBA00022475"/>
    </source>
</evidence>
<keyword evidence="5 10" id="KW-0133">Cell shape</keyword>
<dbReference type="GO" id="GO:0051301">
    <property type="term" value="P:cell division"/>
    <property type="evidence" value="ECO:0007669"/>
    <property type="project" value="UniProtKB-KW"/>
</dbReference>
<feature type="binding site" evidence="10">
    <location>
        <begin position="19"/>
        <end position="21"/>
    </location>
    <ligand>
        <name>UDP-N-acetyl-alpha-D-glucosamine</name>
        <dbReference type="ChEBI" id="CHEBI:57705"/>
    </ligand>
</feature>
<evidence type="ECO:0000259" key="12">
    <source>
        <dbReference type="Pfam" id="PF04101"/>
    </source>
</evidence>
<evidence type="ECO:0000256" key="7">
    <source>
        <dbReference type="ARBA" id="ARBA00023136"/>
    </source>
</evidence>
<keyword evidence="4 10" id="KW-0808">Transferase</keyword>
<dbReference type="SUPFAM" id="SSF53756">
    <property type="entry name" value="UDP-Glycosyltransferase/glycogen phosphorylase"/>
    <property type="match status" value="1"/>
</dbReference>
<dbReference type="InParanoid" id="A0A543B0B9"/>
<keyword evidence="14" id="KW-1185">Reference proteome</keyword>
<dbReference type="HAMAP" id="MF_00033">
    <property type="entry name" value="MurG"/>
    <property type="match status" value="1"/>
</dbReference>
<dbReference type="GO" id="GO:0008360">
    <property type="term" value="P:regulation of cell shape"/>
    <property type="evidence" value="ECO:0007669"/>
    <property type="project" value="UniProtKB-KW"/>
</dbReference>
<feature type="domain" description="Glycosyltransferase family 28 N-terminal" evidence="11">
    <location>
        <begin position="13"/>
        <end position="156"/>
    </location>
</feature>
<gene>
    <name evidence="10" type="primary">murG</name>
    <name evidence="13" type="ORF">FB566_3870</name>
</gene>
<keyword evidence="9 10" id="KW-0961">Cell wall biogenesis/degradation</keyword>
<reference evidence="13 14" key="1">
    <citation type="submission" date="2019-06" db="EMBL/GenBank/DDBJ databases">
        <title>Sequencing the genomes of 1000 actinobacteria strains.</title>
        <authorList>
            <person name="Klenk H.-P."/>
        </authorList>
    </citation>
    <scope>NUCLEOTIDE SEQUENCE [LARGE SCALE GENOMIC DNA]</scope>
    <source>
        <strain evidence="13 14">DSM 45928</strain>
    </source>
</reference>
<dbReference type="RefSeq" id="WP_142042495.1">
    <property type="nucleotide sequence ID" value="NZ_JBHTGS010000004.1"/>
</dbReference>
<dbReference type="PANTHER" id="PTHR21015:SF22">
    <property type="entry name" value="GLYCOSYLTRANSFERASE"/>
    <property type="match status" value="1"/>
</dbReference>
<comment type="caution">
    <text evidence="10">Lacks conserved residue(s) required for the propagation of feature annotation.</text>
</comment>
<dbReference type="EMBL" id="VFOW01000001">
    <property type="protein sequence ID" value="TQL78287.1"/>
    <property type="molecule type" value="Genomic_DNA"/>
</dbReference>
<evidence type="ECO:0000256" key="4">
    <source>
        <dbReference type="ARBA" id="ARBA00022679"/>
    </source>
</evidence>
<comment type="subcellular location">
    <subcellularLocation>
        <location evidence="10">Cell membrane</location>
        <topology evidence="10">Peripheral membrane protein</topology>
        <orientation evidence="10">Cytoplasmic side</orientation>
    </subcellularLocation>
</comment>
<dbReference type="GO" id="GO:0050511">
    <property type="term" value="F:undecaprenyldiphospho-muramoylpentapeptide beta-N-acetylglucosaminyltransferase activity"/>
    <property type="evidence" value="ECO:0007669"/>
    <property type="project" value="UniProtKB-UniRule"/>
</dbReference>
<dbReference type="InterPro" id="IPR004276">
    <property type="entry name" value="GlycoTrans_28_N"/>
</dbReference>
<organism evidence="13 14">
    <name type="scientific">Stackebrandtia endophytica</name>
    <dbReference type="NCBI Taxonomy" id="1496996"/>
    <lineage>
        <taxon>Bacteria</taxon>
        <taxon>Bacillati</taxon>
        <taxon>Actinomycetota</taxon>
        <taxon>Actinomycetes</taxon>
        <taxon>Glycomycetales</taxon>
        <taxon>Glycomycetaceae</taxon>
        <taxon>Stackebrandtia</taxon>
    </lineage>
</organism>
<keyword evidence="2 10" id="KW-0132">Cell division</keyword>
<dbReference type="OrthoDB" id="9808936at2"/>
<keyword evidence="8 10" id="KW-0131">Cell cycle</keyword>
<evidence type="ECO:0000259" key="11">
    <source>
        <dbReference type="Pfam" id="PF03033"/>
    </source>
</evidence>
<feature type="binding site" evidence="10">
    <location>
        <position position="187"/>
    </location>
    <ligand>
        <name>UDP-N-acetyl-alpha-D-glucosamine</name>
        <dbReference type="ChEBI" id="CHEBI:57705"/>
    </ligand>
</feature>
<dbReference type="UniPathway" id="UPA00219"/>